<dbReference type="SUPFAM" id="SSF54373">
    <property type="entry name" value="FAD-linked reductases, C-terminal domain"/>
    <property type="match status" value="1"/>
</dbReference>
<keyword evidence="8" id="KW-0520">NAD</keyword>
<keyword evidence="16" id="KW-1185">Reference proteome</keyword>
<dbReference type="PRINTS" id="PR00420">
    <property type="entry name" value="RNGMNOXGNASE"/>
</dbReference>
<evidence type="ECO:0000259" key="14">
    <source>
        <dbReference type="Pfam" id="PF01494"/>
    </source>
</evidence>
<evidence type="ECO:0000256" key="13">
    <source>
        <dbReference type="ARBA" id="ARBA00070529"/>
    </source>
</evidence>
<dbReference type="PANTHER" id="PTHR13789:SF318">
    <property type="entry name" value="GERANYLGERANYL DIPHOSPHATE REDUCTASE"/>
    <property type="match status" value="1"/>
</dbReference>
<feature type="domain" description="FAD-binding" evidence="14">
    <location>
        <begin position="7"/>
        <end position="345"/>
    </location>
</feature>
<dbReference type="EC" id="1.14.13.114" evidence="12"/>
<dbReference type="InterPro" id="IPR036188">
    <property type="entry name" value="FAD/NAD-bd_sf"/>
</dbReference>
<dbReference type="InterPro" id="IPR050493">
    <property type="entry name" value="FAD-dep_Monooxygenase_BioMet"/>
</dbReference>
<keyword evidence="7" id="KW-0560">Oxidoreductase</keyword>
<dbReference type="EMBL" id="VWRN01000068">
    <property type="protein sequence ID" value="KAA6117377.1"/>
    <property type="molecule type" value="Genomic_DNA"/>
</dbReference>
<evidence type="ECO:0000256" key="4">
    <source>
        <dbReference type="ARBA" id="ARBA00022729"/>
    </source>
</evidence>
<evidence type="ECO:0000256" key="8">
    <source>
        <dbReference type="ARBA" id="ARBA00023027"/>
    </source>
</evidence>
<dbReference type="Pfam" id="PF01494">
    <property type="entry name" value="FAD_binding_3"/>
    <property type="match status" value="1"/>
</dbReference>
<evidence type="ECO:0000256" key="11">
    <source>
        <dbReference type="ARBA" id="ARBA00061525"/>
    </source>
</evidence>
<dbReference type="InterPro" id="IPR002938">
    <property type="entry name" value="FAD-bd"/>
</dbReference>
<comment type="catalytic activity">
    <reaction evidence="10">
        <text>6-hydroxynicotinate + NADH + O2 + 2 H(+) = 2,5-dihydroxypyridine + CO2 + NAD(+) + H2O</text>
        <dbReference type="Rhea" id="RHEA:27333"/>
        <dbReference type="ChEBI" id="CHEBI:15377"/>
        <dbReference type="ChEBI" id="CHEBI:15378"/>
        <dbReference type="ChEBI" id="CHEBI:15379"/>
        <dbReference type="ChEBI" id="CHEBI:16364"/>
        <dbReference type="ChEBI" id="CHEBI:16526"/>
        <dbReference type="ChEBI" id="CHEBI:57540"/>
        <dbReference type="ChEBI" id="CHEBI:57664"/>
        <dbReference type="ChEBI" id="CHEBI:57945"/>
        <dbReference type="EC" id="1.14.13.114"/>
    </reaction>
</comment>
<dbReference type="RefSeq" id="WP_150084745.1">
    <property type="nucleotide sequence ID" value="NZ_VWRN01000068.1"/>
</dbReference>
<sequence length="399" mass="43728">MQGKPRIAVIGAGLGGTAAAALLQREGFNVRLYEQAPAFSRLGAGIHVGPNVMKIMRRIGIEDGLNAMGCHPDYWYSRDWKTGEVIAQIPLGDYAVSHYGATYLTVHRGDFHALLTDAVAPGTLLFDKKLTQVEDLGDVVRLSFADGTVEEADIVIGADGVNSKIRETLLGAEPPKYTGYIAHRAVFPISRVKGFTHDRCTKWWSDDRHMMVYFDTGKLDEIYYVTGVPEPTWDMSKSWLPSSIDEMRAAFDGWHQGVQSLIEGTVEVTKWPLLERDPLPLWSRGRLVLLGDACHPMKPHMAQGAAMAIEDAAMLTRCFVEAGLDDFGTTFALYEANRAERASKVQRVSHENTWLRSNENPDWCFGYDVFEVPLVEPAAAAVPASPATAATAATATAAA</sequence>
<gene>
    <name evidence="15" type="ORF">F1599_23785</name>
</gene>
<evidence type="ECO:0000313" key="16">
    <source>
        <dbReference type="Proteomes" id="UP000324324"/>
    </source>
</evidence>
<evidence type="ECO:0000256" key="6">
    <source>
        <dbReference type="ARBA" id="ARBA00022827"/>
    </source>
</evidence>
<evidence type="ECO:0000313" key="15">
    <source>
        <dbReference type="EMBL" id="KAA6117377.1"/>
    </source>
</evidence>
<keyword evidence="3" id="KW-0285">Flavoprotein</keyword>
<proteinExistence type="inferred from homology"/>
<evidence type="ECO:0000256" key="9">
    <source>
        <dbReference type="ARBA" id="ARBA00023033"/>
    </source>
</evidence>
<reference evidence="15 16" key="1">
    <citation type="submission" date="2019-09" db="EMBL/GenBank/DDBJ databases">
        <title>Isolation of a novel species in the genus Cupriavidus from patients with sepsis using whole genome sequencing.</title>
        <authorList>
            <person name="Kweon O.J."/>
            <person name="Lee M.-K."/>
        </authorList>
    </citation>
    <scope>NUCLEOTIDE SEQUENCE [LARGE SCALE GENOMIC DNA]</scope>
    <source>
        <strain evidence="15 16">MKL-01</strain>
    </source>
</reference>
<keyword evidence="6" id="KW-0274">FAD</keyword>
<accession>A0A5M8A0Z8</accession>
<dbReference type="PANTHER" id="PTHR13789">
    <property type="entry name" value="MONOOXYGENASE"/>
    <property type="match status" value="1"/>
</dbReference>
<comment type="similarity">
    <text evidence="11">Belongs to the 6-hydroxynicotinate 3-monooxygenase family.</text>
</comment>
<evidence type="ECO:0000256" key="7">
    <source>
        <dbReference type="ARBA" id="ARBA00023002"/>
    </source>
</evidence>
<dbReference type="GO" id="GO:0071949">
    <property type="term" value="F:FAD binding"/>
    <property type="evidence" value="ECO:0007669"/>
    <property type="project" value="InterPro"/>
</dbReference>
<comment type="subunit">
    <text evidence="2">Monomer.</text>
</comment>
<protein>
    <recommendedName>
        <fullName evidence="13">6-hydroxynicotinate 3-monooxygenase</fullName>
        <ecNumber evidence="12">1.14.13.114</ecNumber>
    </recommendedName>
</protein>
<organism evidence="15 16">
    <name type="scientific">Cupriavidus cauae</name>
    <dbReference type="NCBI Taxonomy" id="2608999"/>
    <lineage>
        <taxon>Bacteria</taxon>
        <taxon>Pseudomonadati</taxon>
        <taxon>Pseudomonadota</taxon>
        <taxon>Betaproteobacteria</taxon>
        <taxon>Burkholderiales</taxon>
        <taxon>Burkholderiaceae</taxon>
        <taxon>Cupriavidus</taxon>
    </lineage>
</organism>
<evidence type="ECO:0000256" key="2">
    <source>
        <dbReference type="ARBA" id="ARBA00011245"/>
    </source>
</evidence>
<name>A0A5M8A0Z8_9BURK</name>
<keyword evidence="9" id="KW-0503">Monooxygenase</keyword>
<comment type="cofactor">
    <cofactor evidence="1">
        <name>FAD</name>
        <dbReference type="ChEBI" id="CHEBI:57692"/>
    </cofactor>
</comment>
<dbReference type="AlphaFoldDB" id="A0A5M8A0Z8"/>
<dbReference type="FunFam" id="3.50.50.60:FF:000223">
    <property type="entry name" value="6-hydroxynicotinate 3-monooxygenase"/>
    <property type="match status" value="1"/>
</dbReference>
<dbReference type="GO" id="GO:0043731">
    <property type="term" value="F:6-hydroxynicotinate 3-monooxygenase activity"/>
    <property type="evidence" value="ECO:0007669"/>
    <property type="project" value="UniProtKB-EC"/>
</dbReference>
<dbReference type="Gene3D" id="3.50.50.60">
    <property type="entry name" value="FAD/NAD(P)-binding domain"/>
    <property type="match status" value="1"/>
</dbReference>
<evidence type="ECO:0000256" key="10">
    <source>
        <dbReference type="ARBA" id="ARBA00051569"/>
    </source>
</evidence>
<evidence type="ECO:0000256" key="3">
    <source>
        <dbReference type="ARBA" id="ARBA00022630"/>
    </source>
</evidence>
<evidence type="ECO:0000256" key="12">
    <source>
        <dbReference type="ARBA" id="ARBA00067040"/>
    </source>
</evidence>
<keyword evidence="4" id="KW-0732">Signal</keyword>
<dbReference type="Proteomes" id="UP000324324">
    <property type="component" value="Unassembled WGS sequence"/>
</dbReference>
<evidence type="ECO:0000256" key="5">
    <source>
        <dbReference type="ARBA" id="ARBA00022797"/>
    </source>
</evidence>
<evidence type="ECO:0000256" key="1">
    <source>
        <dbReference type="ARBA" id="ARBA00001974"/>
    </source>
</evidence>
<comment type="caution">
    <text evidence="15">The sequence shown here is derived from an EMBL/GenBank/DDBJ whole genome shotgun (WGS) entry which is preliminary data.</text>
</comment>
<dbReference type="GO" id="GO:1901848">
    <property type="term" value="P:nicotinate catabolic process"/>
    <property type="evidence" value="ECO:0007669"/>
    <property type="project" value="UniProtKB-ARBA"/>
</dbReference>
<keyword evidence="5" id="KW-0058">Aromatic hydrocarbons catabolism</keyword>
<dbReference type="SUPFAM" id="SSF51905">
    <property type="entry name" value="FAD/NAD(P)-binding domain"/>
    <property type="match status" value="1"/>
</dbReference>